<dbReference type="InterPro" id="IPR008042">
    <property type="entry name" value="Retrotrans_Pao"/>
</dbReference>
<keyword evidence="2" id="KW-1185">Reference proteome</keyword>
<name>A0A074ZDB4_OPIVI</name>
<organism evidence="1 2">
    <name type="scientific">Opisthorchis viverrini</name>
    <name type="common">Southeast Asian liver fluke</name>
    <dbReference type="NCBI Taxonomy" id="6198"/>
    <lineage>
        <taxon>Eukaryota</taxon>
        <taxon>Metazoa</taxon>
        <taxon>Spiralia</taxon>
        <taxon>Lophotrochozoa</taxon>
        <taxon>Platyhelminthes</taxon>
        <taxon>Trematoda</taxon>
        <taxon>Digenea</taxon>
        <taxon>Opisthorchiida</taxon>
        <taxon>Opisthorchiata</taxon>
        <taxon>Opisthorchiidae</taxon>
        <taxon>Opisthorchis</taxon>
    </lineage>
</organism>
<sequence>MPGRCLLQSLCKGGLVWDEPLSNLRSLRNLRFPRCIKPREVDGIPHAELHVFCDVSETAYSAVAYSRFLVDAEVFACLLEGAGGPLKSVSITRLELTAMCLAVRVADLIRASTKDYLHRMVFWTDSVIVLYYIHNASSRFCTFVATRLTGIRDISSPTQWGHVSLGDNRAEIALRGTHNLGPPQLTRPHGVQLKSLVEQVNRLEGNDVMCPLMSRFSCSIKLQKGFIEQRYLFQPGRGNKLERSRYGTAGFLGPFGDPGVVDHRPDRPKRALPKFKACTNIHGREPYRYRHLLNGDTCHWGTIQLKLHLVGHITLVQCPRLTQLHGVQLKSLVEQVNRSEGNDVMCPSMSRFSCWMKLQKVAAWLRRYRQYA</sequence>
<dbReference type="KEGG" id="ovi:T265_07318"/>
<dbReference type="CTD" id="20321497"/>
<dbReference type="Pfam" id="PF05380">
    <property type="entry name" value="Peptidase_A17"/>
    <property type="match status" value="1"/>
</dbReference>
<evidence type="ECO:0000313" key="1">
    <source>
        <dbReference type="EMBL" id="KER25153.1"/>
    </source>
</evidence>
<proteinExistence type="predicted"/>
<dbReference type="EMBL" id="KL596785">
    <property type="protein sequence ID" value="KER25153.1"/>
    <property type="molecule type" value="Genomic_DNA"/>
</dbReference>
<dbReference type="OrthoDB" id="8038274at2759"/>
<dbReference type="AlphaFoldDB" id="A0A074ZDB4"/>
<dbReference type="PANTHER" id="PTHR47331:SF1">
    <property type="entry name" value="GAG-LIKE PROTEIN"/>
    <property type="match status" value="1"/>
</dbReference>
<accession>A0A074ZDB4</accession>
<dbReference type="GeneID" id="20321497"/>
<dbReference type="RefSeq" id="XP_009171074.1">
    <property type="nucleotide sequence ID" value="XM_009172810.1"/>
</dbReference>
<protein>
    <submittedName>
        <fullName evidence="1">Uncharacterized protein</fullName>
    </submittedName>
</protein>
<evidence type="ECO:0000313" key="2">
    <source>
        <dbReference type="Proteomes" id="UP000054324"/>
    </source>
</evidence>
<dbReference type="PANTHER" id="PTHR47331">
    <property type="entry name" value="PHD-TYPE DOMAIN-CONTAINING PROTEIN"/>
    <property type="match status" value="1"/>
</dbReference>
<dbReference type="Proteomes" id="UP000054324">
    <property type="component" value="Unassembled WGS sequence"/>
</dbReference>
<dbReference type="STRING" id="6198.A0A074ZDB4"/>
<reference evidence="1 2" key="1">
    <citation type="submission" date="2013-11" db="EMBL/GenBank/DDBJ databases">
        <title>Opisthorchis viverrini - life in the bile duct.</title>
        <authorList>
            <person name="Young N.D."/>
            <person name="Nagarajan N."/>
            <person name="Lin S.J."/>
            <person name="Korhonen P.K."/>
            <person name="Jex A.R."/>
            <person name="Hall R.S."/>
            <person name="Safavi-Hemami H."/>
            <person name="Kaewkong W."/>
            <person name="Bertrand D."/>
            <person name="Gao S."/>
            <person name="Seet Q."/>
            <person name="Wongkham S."/>
            <person name="Teh B.T."/>
            <person name="Wongkham C."/>
            <person name="Intapan P.M."/>
            <person name="Maleewong W."/>
            <person name="Yang X."/>
            <person name="Hu M."/>
            <person name="Wang Z."/>
            <person name="Hofmann A."/>
            <person name="Sternberg P.W."/>
            <person name="Tan P."/>
            <person name="Wang J."/>
            <person name="Gasser R.B."/>
        </authorList>
    </citation>
    <scope>NUCLEOTIDE SEQUENCE [LARGE SCALE GENOMIC DNA]</scope>
</reference>
<gene>
    <name evidence="1" type="ORF">T265_07318</name>
</gene>